<proteinExistence type="inferred from homology"/>
<dbReference type="InterPro" id="IPR015422">
    <property type="entry name" value="PyrdxlP-dep_Trfase_small"/>
</dbReference>
<dbReference type="STRING" id="1121869.SAMN03084138_00744"/>
<dbReference type="RefSeq" id="WP_074925353.1">
    <property type="nucleotide sequence ID" value="NZ_FOWR01000004.1"/>
</dbReference>
<keyword evidence="4 7" id="KW-0456">Lyase</keyword>
<dbReference type="Gene3D" id="3.90.1150.10">
    <property type="entry name" value="Aspartate Aminotransferase, domain 1"/>
    <property type="match status" value="1"/>
</dbReference>
<protein>
    <recommendedName>
        <fullName evidence="2">cysteine-S-conjugate beta-lyase</fullName>
        <ecNumber evidence="2">4.4.1.13</ecNumber>
    </recommendedName>
</protein>
<accession>A0A1I5KTB3</accession>
<evidence type="ECO:0000256" key="3">
    <source>
        <dbReference type="ARBA" id="ARBA00022898"/>
    </source>
</evidence>
<evidence type="ECO:0000256" key="1">
    <source>
        <dbReference type="ARBA" id="ARBA00001933"/>
    </source>
</evidence>
<evidence type="ECO:0000256" key="4">
    <source>
        <dbReference type="ARBA" id="ARBA00023239"/>
    </source>
</evidence>
<evidence type="ECO:0000313" key="8">
    <source>
        <dbReference type="Proteomes" id="UP000182692"/>
    </source>
</evidence>
<dbReference type="GO" id="GO:0030170">
    <property type="term" value="F:pyridoxal phosphate binding"/>
    <property type="evidence" value="ECO:0007669"/>
    <property type="project" value="InterPro"/>
</dbReference>
<dbReference type="InterPro" id="IPR015421">
    <property type="entry name" value="PyrdxlP-dep_Trfase_major"/>
</dbReference>
<dbReference type="GeneID" id="35872607"/>
<dbReference type="Gene3D" id="3.40.640.10">
    <property type="entry name" value="Type I PLP-dependent aspartate aminotransferase-like (Major domain)"/>
    <property type="match status" value="1"/>
</dbReference>
<dbReference type="InterPro" id="IPR051798">
    <property type="entry name" value="Class-II_PLP-Dep_Aminotrans"/>
</dbReference>
<sequence length="393" mass="44301">MTKTFDFDTTIDRMGTYCTQWDYVQDRFGKAGLLPFTISDMDFGAPEAVVEALKARLEHPVLGYSRWNHDDFKGAIVRWYASRFNVEVNAEHIVYGPSVIYIIAKLIEKWSHVVDGVVFQTPAYDAFDKLVEGSGRRCIRNPLIKTDSGWDVDWTRLEEQLALPDTTIFLLCSPHNPTGRVWRKEELTRIAALCDKHAVAVISDEIHMDVAFEAHTPWQGFGMQTRWALVTSASKSFNIPALNGAYAFIPDTQCREHYLFKLKEVDGLSSPSIMGVLGMMAAYEQGEPWLNALNDYVRENHTYVASRLNTAFPSVNYRTPDATYLAWIDLSSLNLDMDRLQRDLIDSFSVAIMNGSVYGDAGKGYVRLNLGCSRSKVEAGVDALIGAIRLQQQ</sequence>
<keyword evidence="3" id="KW-0663">Pyridoxal phosphate</keyword>
<dbReference type="OrthoDB" id="3224382at2"/>
<comment type="similarity">
    <text evidence="5">Belongs to the class-II pyridoxal-phosphate-dependent aminotransferase family. MalY/PatB cystathionine beta-lyase subfamily.</text>
</comment>
<dbReference type="InterPro" id="IPR027619">
    <property type="entry name" value="C-S_lyase_PatB-like"/>
</dbReference>
<dbReference type="Proteomes" id="UP000182692">
    <property type="component" value="Unassembled WGS sequence"/>
</dbReference>
<evidence type="ECO:0000256" key="2">
    <source>
        <dbReference type="ARBA" id="ARBA00012224"/>
    </source>
</evidence>
<dbReference type="EMBL" id="FOWR01000004">
    <property type="protein sequence ID" value="SFO88285.1"/>
    <property type="molecule type" value="Genomic_DNA"/>
</dbReference>
<organism evidence="7 8">
    <name type="scientific">Enterovibrio norvegicus DSM 15893</name>
    <dbReference type="NCBI Taxonomy" id="1121869"/>
    <lineage>
        <taxon>Bacteria</taxon>
        <taxon>Pseudomonadati</taxon>
        <taxon>Pseudomonadota</taxon>
        <taxon>Gammaproteobacteria</taxon>
        <taxon>Vibrionales</taxon>
        <taxon>Vibrionaceae</taxon>
        <taxon>Enterovibrio</taxon>
    </lineage>
</organism>
<dbReference type="PANTHER" id="PTHR43525:SF1">
    <property type="entry name" value="PROTEIN MALY"/>
    <property type="match status" value="1"/>
</dbReference>
<gene>
    <name evidence="7" type="ORF">SAMN03084138_00744</name>
</gene>
<name>A0A1I5KTB3_9GAMM</name>
<comment type="cofactor">
    <cofactor evidence="1">
        <name>pyridoxal 5'-phosphate</name>
        <dbReference type="ChEBI" id="CHEBI:597326"/>
    </cofactor>
</comment>
<feature type="domain" description="Aminotransferase class I/classII large" evidence="6">
    <location>
        <begin position="34"/>
        <end position="384"/>
    </location>
</feature>
<evidence type="ECO:0000256" key="5">
    <source>
        <dbReference type="ARBA" id="ARBA00037974"/>
    </source>
</evidence>
<dbReference type="EC" id="4.4.1.13" evidence="2"/>
<evidence type="ECO:0000313" key="7">
    <source>
        <dbReference type="EMBL" id="SFO88285.1"/>
    </source>
</evidence>
<dbReference type="AlphaFoldDB" id="A0A1I5KTB3"/>
<dbReference type="InterPro" id="IPR015424">
    <property type="entry name" value="PyrdxlP-dep_Trfase"/>
</dbReference>
<dbReference type="GO" id="GO:0047804">
    <property type="term" value="F:cysteine-S-conjugate beta-lyase activity"/>
    <property type="evidence" value="ECO:0007669"/>
    <property type="project" value="UniProtKB-EC"/>
</dbReference>
<dbReference type="CDD" id="cd00609">
    <property type="entry name" value="AAT_like"/>
    <property type="match status" value="1"/>
</dbReference>
<dbReference type="PANTHER" id="PTHR43525">
    <property type="entry name" value="PROTEIN MALY"/>
    <property type="match status" value="1"/>
</dbReference>
<dbReference type="NCBIfam" id="TIGR04350">
    <property type="entry name" value="C_S_lyase_PatB"/>
    <property type="match status" value="1"/>
</dbReference>
<dbReference type="InterPro" id="IPR004839">
    <property type="entry name" value="Aminotransferase_I/II_large"/>
</dbReference>
<reference evidence="7 8" key="1">
    <citation type="submission" date="2016-10" db="EMBL/GenBank/DDBJ databases">
        <authorList>
            <person name="de Groot N.N."/>
        </authorList>
    </citation>
    <scope>NUCLEOTIDE SEQUENCE [LARGE SCALE GENOMIC DNA]</scope>
    <source>
        <strain evidence="7 8">DSM 15893</strain>
    </source>
</reference>
<dbReference type="Pfam" id="PF00155">
    <property type="entry name" value="Aminotran_1_2"/>
    <property type="match status" value="1"/>
</dbReference>
<dbReference type="SUPFAM" id="SSF53383">
    <property type="entry name" value="PLP-dependent transferases"/>
    <property type="match status" value="1"/>
</dbReference>
<evidence type="ECO:0000259" key="6">
    <source>
        <dbReference type="Pfam" id="PF00155"/>
    </source>
</evidence>